<gene>
    <name evidence="2" type="ORF">ACFSYH_02620</name>
</gene>
<accession>A0ABW5XBX6</accession>
<organism evidence="2 3">
    <name type="scientific">Populibacterium corticicola</name>
    <dbReference type="NCBI Taxonomy" id="1812826"/>
    <lineage>
        <taxon>Bacteria</taxon>
        <taxon>Bacillati</taxon>
        <taxon>Actinomycetota</taxon>
        <taxon>Actinomycetes</taxon>
        <taxon>Micrococcales</taxon>
        <taxon>Jonesiaceae</taxon>
        <taxon>Populibacterium</taxon>
    </lineage>
</organism>
<dbReference type="EC" id="2.3.1.-" evidence="2"/>
<dbReference type="SUPFAM" id="SSF55729">
    <property type="entry name" value="Acyl-CoA N-acyltransferases (Nat)"/>
    <property type="match status" value="1"/>
</dbReference>
<keyword evidence="2" id="KW-0012">Acyltransferase</keyword>
<proteinExistence type="predicted"/>
<dbReference type="GO" id="GO:0016746">
    <property type="term" value="F:acyltransferase activity"/>
    <property type="evidence" value="ECO:0007669"/>
    <property type="project" value="UniProtKB-KW"/>
</dbReference>
<dbReference type="Pfam" id="PF00583">
    <property type="entry name" value="Acetyltransf_1"/>
    <property type="match status" value="1"/>
</dbReference>
<evidence type="ECO:0000313" key="2">
    <source>
        <dbReference type="EMBL" id="MFD2839460.1"/>
    </source>
</evidence>
<reference evidence="3" key="1">
    <citation type="journal article" date="2019" name="Int. J. Syst. Evol. Microbiol.">
        <title>The Global Catalogue of Microorganisms (GCM) 10K type strain sequencing project: providing services to taxonomists for standard genome sequencing and annotation.</title>
        <authorList>
            <consortium name="The Broad Institute Genomics Platform"/>
            <consortium name="The Broad Institute Genome Sequencing Center for Infectious Disease"/>
            <person name="Wu L."/>
            <person name="Ma J."/>
        </authorList>
    </citation>
    <scope>NUCLEOTIDE SEQUENCE [LARGE SCALE GENOMIC DNA]</scope>
    <source>
        <strain evidence="3">KCTC 33576</strain>
    </source>
</reference>
<evidence type="ECO:0000259" key="1">
    <source>
        <dbReference type="PROSITE" id="PS51186"/>
    </source>
</evidence>
<dbReference type="RefSeq" id="WP_377464935.1">
    <property type="nucleotide sequence ID" value="NZ_JBHUOP010000001.1"/>
</dbReference>
<dbReference type="PROSITE" id="PS51186">
    <property type="entry name" value="GNAT"/>
    <property type="match status" value="1"/>
</dbReference>
<keyword evidence="3" id="KW-1185">Reference proteome</keyword>
<keyword evidence="2" id="KW-0808">Transferase</keyword>
<sequence length="209" mass="21923">MITVRPALPGDESAIAYLAARTFPLASPAGTSQEDIDAFIVGNLSAAHFAAHIAAPATHVIVAVRELIADDSPASSPVSPTAVAGLSPDLAVVERDGRLEEVVGYGLLAGGDHGVPDESFGVQGSPSIYLSKFYVDAQMHGGSVSAPLMEAVRAAVQQEFSASSVWLAVNQLNVRAAKFYEKSGFQRVGTKTMQVGSRLFADYVYELTL</sequence>
<dbReference type="InterPro" id="IPR016181">
    <property type="entry name" value="Acyl_CoA_acyltransferase"/>
</dbReference>
<feature type="domain" description="N-acetyltransferase" evidence="1">
    <location>
        <begin position="2"/>
        <end position="209"/>
    </location>
</feature>
<name>A0ABW5XBX6_9MICO</name>
<dbReference type="InterPro" id="IPR000182">
    <property type="entry name" value="GNAT_dom"/>
</dbReference>
<evidence type="ECO:0000313" key="3">
    <source>
        <dbReference type="Proteomes" id="UP001597391"/>
    </source>
</evidence>
<dbReference type="EMBL" id="JBHUOP010000001">
    <property type="protein sequence ID" value="MFD2839460.1"/>
    <property type="molecule type" value="Genomic_DNA"/>
</dbReference>
<dbReference type="Proteomes" id="UP001597391">
    <property type="component" value="Unassembled WGS sequence"/>
</dbReference>
<comment type="caution">
    <text evidence="2">The sequence shown here is derived from an EMBL/GenBank/DDBJ whole genome shotgun (WGS) entry which is preliminary data.</text>
</comment>
<protein>
    <submittedName>
        <fullName evidence="2">GNAT family N-acetyltransferase</fullName>
        <ecNumber evidence="2">2.3.1.-</ecNumber>
    </submittedName>
</protein>
<dbReference type="Gene3D" id="3.40.630.30">
    <property type="match status" value="1"/>
</dbReference>